<keyword evidence="3" id="KW-1185">Reference proteome</keyword>
<name>D2UZJ9_NAEGR</name>
<feature type="transmembrane region" description="Helical" evidence="1">
    <location>
        <begin position="145"/>
        <end position="168"/>
    </location>
</feature>
<reference evidence="2 3" key="1">
    <citation type="journal article" date="2010" name="Cell">
        <title>The genome of Naegleria gruberi illuminates early eukaryotic versatility.</title>
        <authorList>
            <person name="Fritz-Laylin L.K."/>
            <person name="Prochnik S.E."/>
            <person name="Ginger M.L."/>
            <person name="Dacks J.B."/>
            <person name="Carpenter M.L."/>
            <person name="Field M.C."/>
            <person name="Kuo A."/>
            <person name="Paredez A."/>
            <person name="Chapman J."/>
            <person name="Pham J."/>
            <person name="Shu S."/>
            <person name="Neupane R."/>
            <person name="Cipriano M."/>
            <person name="Mancuso J."/>
            <person name="Tu H."/>
            <person name="Salamov A."/>
            <person name="Lindquist E."/>
            <person name="Shapiro H."/>
            <person name="Lucas S."/>
            <person name="Grigoriev I.V."/>
            <person name="Cande W.Z."/>
            <person name="Fulton C."/>
            <person name="Rokhsar D.S."/>
            <person name="Dawson S.C."/>
        </authorList>
    </citation>
    <scope>NUCLEOTIDE SEQUENCE [LARGE SCALE GENOMIC DNA]</scope>
    <source>
        <strain evidence="2 3">NEG-M</strain>
    </source>
</reference>
<keyword evidence="1" id="KW-1133">Transmembrane helix</keyword>
<dbReference type="GeneID" id="8863449"/>
<evidence type="ECO:0000313" key="3">
    <source>
        <dbReference type="Proteomes" id="UP000006671"/>
    </source>
</evidence>
<organism evidence="3">
    <name type="scientific">Naegleria gruberi</name>
    <name type="common">Amoeba</name>
    <dbReference type="NCBI Taxonomy" id="5762"/>
    <lineage>
        <taxon>Eukaryota</taxon>
        <taxon>Discoba</taxon>
        <taxon>Heterolobosea</taxon>
        <taxon>Tetramitia</taxon>
        <taxon>Eutetramitia</taxon>
        <taxon>Vahlkampfiidae</taxon>
        <taxon>Naegleria</taxon>
    </lineage>
</organism>
<keyword evidence="1" id="KW-0472">Membrane</keyword>
<protein>
    <submittedName>
        <fullName evidence="2">Predicted protein</fullName>
    </submittedName>
</protein>
<feature type="transmembrane region" description="Helical" evidence="1">
    <location>
        <begin position="6"/>
        <end position="24"/>
    </location>
</feature>
<accession>D2UZJ9</accession>
<dbReference type="InParanoid" id="D2UZJ9"/>
<sequence length="339" mass="38942">MSSNNLLLVGSGIGGGGFLLVYLAQKLYNHFNSSSPSSITTTTTANSEENNSLYNLSYLMNEIFPFHFLPDNSNSGSTVFVEMKLNDKKKLNQLISLLRDYNTCKQAIFKEMLFHKLARIIKPDTTLEDVNSKEFFKREKQIHTCLWILLHCLVLVGNDSIDVLLSIFRLDDFYQFFMEKDFTKHQAMKIFNLKGDSVFNASESFLFSIDIIWLAYAILGHLYCQSLNSEEKNNLQYSKKHLEVLQINKEMFEQLLYLSPSGVNNSKQEGERYKRNILFTSDNQIGYDNLVKFLNTTNLLMRCDDNTLVQLSLSIFGQLVANVQDENVILKNFNVSLSL</sequence>
<dbReference type="KEGG" id="ngr:NAEGRDRAFT_61965"/>
<gene>
    <name evidence="2" type="ORF">NAEGRDRAFT_61965</name>
</gene>
<evidence type="ECO:0000256" key="1">
    <source>
        <dbReference type="SAM" id="Phobius"/>
    </source>
</evidence>
<proteinExistence type="predicted"/>
<dbReference type="Proteomes" id="UP000006671">
    <property type="component" value="Unassembled WGS sequence"/>
</dbReference>
<dbReference type="OrthoDB" id="10359090at2759"/>
<evidence type="ECO:0000313" key="2">
    <source>
        <dbReference type="EMBL" id="EFC49955.1"/>
    </source>
</evidence>
<dbReference type="VEuPathDB" id="AmoebaDB:NAEGRDRAFT_61965"/>
<dbReference type="AlphaFoldDB" id="D2UZJ9"/>
<dbReference type="RefSeq" id="XP_002682699.1">
    <property type="nucleotide sequence ID" value="XM_002682653.1"/>
</dbReference>
<keyword evidence="1" id="KW-0812">Transmembrane</keyword>
<dbReference type="EMBL" id="GG738846">
    <property type="protein sequence ID" value="EFC49955.1"/>
    <property type="molecule type" value="Genomic_DNA"/>
</dbReference>